<dbReference type="InterPro" id="IPR000182">
    <property type="entry name" value="GNAT_dom"/>
</dbReference>
<dbReference type="PANTHER" id="PTHR10545:SF29">
    <property type="entry name" value="GH14572P-RELATED"/>
    <property type="match status" value="1"/>
</dbReference>
<comment type="caution">
    <text evidence="4">The sequence shown here is derived from an EMBL/GenBank/DDBJ whole genome shotgun (WGS) entry which is preliminary data.</text>
</comment>
<dbReference type="Pfam" id="PF00583">
    <property type="entry name" value="Acetyltransf_1"/>
    <property type="match status" value="1"/>
</dbReference>
<dbReference type="CDD" id="cd04301">
    <property type="entry name" value="NAT_SF"/>
    <property type="match status" value="1"/>
</dbReference>
<evidence type="ECO:0000313" key="4">
    <source>
        <dbReference type="EMBL" id="GAJ20105.1"/>
    </source>
</evidence>
<dbReference type="AlphaFoldDB" id="X1W0F3"/>
<dbReference type="GO" id="GO:0008080">
    <property type="term" value="F:N-acetyltransferase activity"/>
    <property type="evidence" value="ECO:0007669"/>
    <property type="project" value="TreeGrafter"/>
</dbReference>
<proteinExistence type="predicted"/>
<evidence type="ECO:0000256" key="2">
    <source>
        <dbReference type="ARBA" id="ARBA00023315"/>
    </source>
</evidence>
<gene>
    <name evidence="4" type="ORF">S12H4_56926</name>
</gene>
<accession>X1W0F3</accession>
<dbReference type="InterPro" id="IPR016181">
    <property type="entry name" value="Acyl_CoA_acyltransferase"/>
</dbReference>
<feature type="domain" description="N-acetyltransferase" evidence="3">
    <location>
        <begin position="65"/>
        <end position="107"/>
    </location>
</feature>
<keyword evidence="2" id="KW-0012">Acyltransferase</keyword>
<dbReference type="EMBL" id="BARW01036727">
    <property type="protein sequence ID" value="GAJ20105.1"/>
    <property type="molecule type" value="Genomic_DNA"/>
</dbReference>
<reference evidence="4" key="1">
    <citation type="journal article" date="2014" name="Front. Microbiol.">
        <title>High frequency of phylogenetically diverse reductive dehalogenase-homologous genes in deep subseafloor sedimentary metagenomes.</title>
        <authorList>
            <person name="Kawai M."/>
            <person name="Futagami T."/>
            <person name="Toyoda A."/>
            <person name="Takaki Y."/>
            <person name="Nishi S."/>
            <person name="Hori S."/>
            <person name="Arai W."/>
            <person name="Tsubouchi T."/>
            <person name="Morono Y."/>
            <person name="Uchiyama I."/>
            <person name="Ito T."/>
            <person name="Fujiyama A."/>
            <person name="Inagaki F."/>
            <person name="Takami H."/>
        </authorList>
    </citation>
    <scope>NUCLEOTIDE SEQUENCE</scope>
    <source>
        <strain evidence="4">Expedition CK06-06</strain>
    </source>
</reference>
<protein>
    <recommendedName>
        <fullName evidence="3">N-acetyltransferase domain-containing protein</fullName>
    </recommendedName>
</protein>
<feature type="non-terminal residue" evidence="4">
    <location>
        <position position="107"/>
    </location>
</feature>
<dbReference type="SUPFAM" id="SSF55729">
    <property type="entry name" value="Acyl-CoA N-acyltransferases (Nat)"/>
    <property type="match status" value="1"/>
</dbReference>
<keyword evidence="1" id="KW-0808">Transferase</keyword>
<dbReference type="PANTHER" id="PTHR10545">
    <property type="entry name" value="DIAMINE N-ACETYLTRANSFERASE"/>
    <property type="match status" value="1"/>
</dbReference>
<dbReference type="Gene3D" id="3.40.630.30">
    <property type="match status" value="1"/>
</dbReference>
<name>X1W0F3_9ZZZZ</name>
<sequence>MIIEARLAVINFNPEKKRKLYPATPVSPRAIINKNCWKLIRGNLPYFLKTNKIKKKEANRNRKKAEIEEKPVGYALYFYNFSTFVGRPGLYIEDVFVSEEYRGQGIG</sequence>
<organism evidence="4">
    <name type="scientific">marine sediment metagenome</name>
    <dbReference type="NCBI Taxonomy" id="412755"/>
    <lineage>
        <taxon>unclassified sequences</taxon>
        <taxon>metagenomes</taxon>
        <taxon>ecological metagenomes</taxon>
    </lineage>
</organism>
<evidence type="ECO:0000259" key="3">
    <source>
        <dbReference type="Pfam" id="PF00583"/>
    </source>
</evidence>
<evidence type="ECO:0000256" key="1">
    <source>
        <dbReference type="ARBA" id="ARBA00022679"/>
    </source>
</evidence>
<dbReference type="InterPro" id="IPR051016">
    <property type="entry name" value="Diverse_Substrate_AcTransf"/>
</dbReference>